<comment type="caution">
    <text evidence="1">The sequence shown here is derived from an EMBL/GenBank/DDBJ whole genome shotgun (WGS) entry which is preliminary data.</text>
</comment>
<feature type="non-terminal residue" evidence="1">
    <location>
        <position position="46"/>
    </location>
</feature>
<dbReference type="Proteomes" id="UP000265618">
    <property type="component" value="Unassembled WGS sequence"/>
</dbReference>
<keyword evidence="2" id="KW-1185">Reference proteome</keyword>
<organism evidence="1 2">
    <name type="scientific">Kipferlia bialata</name>
    <dbReference type="NCBI Taxonomy" id="797122"/>
    <lineage>
        <taxon>Eukaryota</taxon>
        <taxon>Metamonada</taxon>
        <taxon>Carpediemonas-like organisms</taxon>
        <taxon>Kipferlia</taxon>
    </lineage>
</organism>
<evidence type="ECO:0000313" key="1">
    <source>
        <dbReference type="EMBL" id="GIQ92238.1"/>
    </source>
</evidence>
<name>A0A9K3DAM1_9EUKA</name>
<accession>A0A9K3DAM1</accession>
<gene>
    <name evidence="1" type="ORF">KIPB_015894</name>
</gene>
<protein>
    <submittedName>
        <fullName evidence="1">Uncharacterized protein</fullName>
    </submittedName>
</protein>
<proteinExistence type="predicted"/>
<dbReference type="AlphaFoldDB" id="A0A9K3DAM1"/>
<sequence>CMEKARLNPQMKYKMPLGAIEDSVKGISLYRKVYDAGRGYGPWVSQ</sequence>
<evidence type="ECO:0000313" key="2">
    <source>
        <dbReference type="Proteomes" id="UP000265618"/>
    </source>
</evidence>
<feature type="non-terminal residue" evidence="1">
    <location>
        <position position="1"/>
    </location>
</feature>
<reference evidence="1 2" key="1">
    <citation type="journal article" date="2018" name="PLoS ONE">
        <title>The draft genome of Kipferlia bialata reveals reductive genome evolution in fornicate parasites.</title>
        <authorList>
            <person name="Tanifuji G."/>
            <person name="Takabayashi S."/>
            <person name="Kume K."/>
            <person name="Takagi M."/>
            <person name="Nakayama T."/>
            <person name="Kamikawa R."/>
            <person name="Inagaki Y."/>
            <person name="Hashimoto T."/>
        </authorList>
    </citation>
    <scope>NUCLEOTIDE SEQUENCE [LARGE SCALE GENOMIC DNA]</scope>
    <source>
        <strain evidence="1">NY0173</strain>
    </source>
</reference>
<dbReference type="EMBL" id="BDIP01009252">
    <property type="protein sequence ID" value="GIQ92238.1"/>
    <property type="molecule type" value="Genomic_DNA"/>
</dbReference>